<evidence type="ECO:0000313" key="10">
    <source>
        <dbReference type="Ensembl" id="ENSONIP00000030782.1"/>
    </source>
</evidence>
<keyword evidence="6 8" id="KW-0378">Hydrolase</keyword>
<keyword evidence="4 8" id="KW-0540">Nuclease</keyword>
<dbReference type="PROSITE" id="PS00127">
    <property type="entry name" value="RNASE_PANCREATIC"/>
    <property type="match status" value="1"/>
</dbReference>
<evidence type="ECO:0000256" key="3">
    <source>
        <dbReference type="ARBA" id="ARBA00022525"/>
    </source>
</evidence>
<dbReference type="GO" id="GO:0050830">
    <property type="term" value="P:defense response to Gram-positive bacterium"/>
    <property type="evidence" value="ECO:0007669"/>
    <property type="project" value="TreeGrafter"/>
</dbReference>
<dbReference type="Ensembl" id="ENSONIT00000092629.1">
    <property type="protein sequence ID" value="ENSONIP00000030782.1"/>
    <property type="gene ID" value="ENSONIG00000038747.1"/>
</dbReference>
<dbReference type="OMA" id="NENTCKY"/>
<dbReference type="GO" id="GO:0050829">
    <property type="term" value="P:defense response to Gram-negative bacterium"/>
    <property type="evidence" value="ECO:0007669"/>
    <property type="project" value="TreeGrafter"/>
</dbReference>
<dbReference type="SMART" id="SM00092">
    <property type="entry name" value="RNAse_Pc"/>
    <property type="match status" value="1"/>
</dbReference>
<dbReference type="InterPro" id="IPR036816">
    <property type="entry name" value="RNaseA-like_dom_sf"/>
</dbReference>
<comment type="similarity">
    <text evidence="2 8">Belongs to the pancreatic ribonuclease family.</text>
</comment>
<dbReference type="Pfam" id="PF00074">
    <property type="entry name" value="RnaseA"/>
    <property type="match status" value="1"/>
</dbReference>
<dbReference type="Proteomes" id="UP000005207">
    <property type="component" value="Unplaced"/>
</dbReference>
<dbReference type="GO" id="GO:0001525">
    <property type="term" value="P:angiogenesis"/>
    <property type="evidence" value="ECO:0007669"/>
    <property type="project" value="TreeGrafter"/>
</dbReference>
<dbReference type="GO" id="GO:0005576">
    <property type="term" value="C:extracellular region"/>
    <property type="evidence" value="ECO:0007669"/>
    <property type="project" value="UniProtKB-SubCell"/>
</dbReference>
<dbReference type="PANTHER" id="PTHR11437:SF10">
    <property type="entry name" value="ANGIOGENIN-RELATED"/>
    <property type="match status" value="1"/>
</dbReference>
<dbReference type="InterPro" id="IPR001427">
    <property type="entry name" value="RNaseA"/>
</dbReference>
<evidence type="ECO:0000256" key="6">
    <source>
        <dbReference type="ARBA" id="ARBA00022801"/>
    </source>
</evidence>
<feature type="domain" description="Ribonuclease A-domain" evidence="9">
    <location>
        <begin position="25"/>
        <end position="143"/>
    </location>
</feature>
<dbReference type="GO" id="GO:0003676">
    <property type="term" value="F:nucleic acid binding"/>
    <property type="evidence" value="ECO:0007669"/>
    <property type="project" value="InterPro"/>
</dbReference>
<feature type="signal peptide" evidence="8">
    <location>
        <begin position="1"/>
        <end position="20"/>
    </location>
</feature>
<organism evidence="10 11">
    <name type="scientific">Oreochromis niloticus</name>
    <name type="common">Nile tilapia</name>
    <name type="synonym">Tilapia nilotica</name>
    <dbReference type="NCBI Taxonomy" id="8128"/>
    <lineage>
        <taxon>Eukaryota</taxon>
        <taxon>Metazoa</taxon>
        <taxon>Chordata</taxon>
        <taxon>Craniata</taxon>
        <taxon>Vertebrata</taxon>
        <taxon>Euteleostomi</taxon>
        <taxon>Actinopterygii</taxon>
        <taxon>Neopterygii</taxon>
        <taxon>Teleostei</taxon>
        <taxon>Neoteleostei</taxon>
        <taxon>Acanthomorphata</taxon>
        <taxon>Ovalentaria</taxon>
        <taxon>Cichlomorphae</taxon>
        <taxon>Cichliformes</taxon>
        <taxon>Cichlidae</taxon>
        <taxon>African cichlids</taxon>
        <taxon>Pseudocrenilabrinae</taxon>
        <taxon>Oreochromini</taxon>
        <taxon>Oreochromis</taxon>
    </lineage>
</organism>
<feature type="chain" id="PRO_5025717357" description="Ribonuclease A-domain domain-containing protein" evidence="8">
    <location>
        <begin position="21"/>
        <end position="144"/>
    </location>
</feature>
<keyword evidence="7" id="KW-1015">Disulfide bond</keyword>
<keyword evidence="8" id="KW-0732">Signal</keyword>
<dbReference type="PANTHER" id="PTHR11437">
    <property type="entry name" value="RIBONUCLEASE"/>
    <property type="match status" value="1"/>
</dbReference>
<keyword evidence="5 8" id="KW-0255">Endonuclease</keyword>
<dbReference type="GO" id="GO:0004519">
    <property type="term" value="F:endonuclease activity"/>
    <property type="evidence" value="ECO:0007669"/>
    <property type="project" value="UniProtKB-KW"/>
</dbReference>
<dbReference type="AlphaFoldDB" id="A0A669B5W4"/>
<dbReference type="GO" id="GO:0016787">
    <property type="term" value="F:hydrolase activity"/>
    <property type="evidence" value="ECO:0007669"/>
    <property type="project" value="UniProtKB-KW"/>
</dbReference>
<evidence type="ECO:0000313" key="11">
    <source>
        <dbReference type="Proteomes" id="UP000005207"/>
    </source>
</evidence>
<dbReference type="Gene3D" id="3.10.130.10">
    <property type="entry name" value="Ribonuclease A-like domain"/>
    <property type="match status" value="1"/>
</dbReference>
<dbReference type="InterPro" id="IPR023411">
    <property type="entry name" value="RNaseA_AS"/>
</dbReference>
<reference evidence="10" key="1">
    <citation type="submission" date="2025-08" db="UniProtKB">
        <authorList>
            <consortium name="Ensembl"/>
        </authorList>
    </citation>
    <scope>IDENTIFICATION</scope>
</reference>
<dbReference type="PRINTS" id="PR00794">
    <property type="entry name" value="RIBONUCLEASE"/>
</dbReference>
<protein>
    <recommendedName>
        <fullName evidence="9">Ribonuclease A-domain domain-containing protein</fullName>
    </recommendedName>
</protein>
<evidence type="ECO:0000256" key="2">
    <source>
        <dbReference type="ARBA" id="ARBA00005600"/>
    </source>
</evidence>
<accession>A0A669B5W4</accession>
<dbReference type="SUPFAM" id="SSF54076">
    <property type="entry name" value="RNase A-like"/>
    <property type="match status" value="1"/>
</dbReference>
<reference evidence="10" key="2">
    <citation type="submission" date="2025-09" db="UniProtKB">
        <authorList>
            <consortium name="Ensembl"/>
        </authorList>
    </citation>
    <scope>IDENTIFICATION</scope>
</reference>
<keyword evidence="3" id="KW-0964">Secreted</keyword>
<comment type="subcellular location">
    <subcellularLocation>
        <location evidence="1">Secreted</location>
    </subcellularLocation>
</comment>
<evidence type="ECO:0000259" key="9">
    <source>
        <dbReference type="SMART" id="SM00092"/>
    </source>
</evidence>
<sequence>IKMMKLSIFLLWVLSVTVNCKDPQLDGPIDNFQNQHIIEGIPEGGCDDLIRIRKIKDNNNKCKIRNTFINSTFEKIKDICHKNNSVYDNDNLYKSPANMTILHCKLSSEKNENTCKYNGTVTEKQIEIACNNDLQPVHLANNSE</sequence>
<dbReference type="InParanoid" id="A0A669B5W4"/>
<name>A0A669B5W4_ORENI</name>
<evidence type="ECO:0000256" key="7">
    <source>
        <dbReference type="ARBA" id="ARBA00023157"/>
    </source>
</evidence>
<keyword evidence="11" id="KW-1185">Reference proteome</keyword>
<evidence type="ECO:0000256" key="4">
    <source>
        <dbReference type="ARBA" id="ARBA00022722"/>
    </source>
</evidence>
<dbReference type="GeneTree" id="ENSGT00670000099338"/>
<dbReference type="InterPro" id="IPR023412">
    <property type="entry name" value="RNaseA_domain"/>
</dbReference>
<dbReference type="GO" id="GO:0004540">
    <property type="term" value="F:RNA nuclease activity"/>
    <property type="evidence" value="ECO:0007669"/>
    <property type="project" value="TreeGrafter"/>
</dbReference>
<evidence type="ECO:0000256" key="1">
    <source>
        <dbReference type="ARBA" id="ARBA00004613"/>
    </source>
</evidence>
<evidence type="ECO:0000256" key="5">
    <source>
        <dbReference type="ARBA" id="ARBA00022759"/>
    </source>
</evidence>
<evidence type="ECO:0000256" key="8">
    <source>
        <dbReference type="RuleBase" id="RU000651"/>
    </source>
</evidence>
<proteinExistence type="inferred from homology"/>